<reference evidence="1" key="1">
    <citation type="journal article" date="2020" name="Stud. Mycol.">
        <title>101 Dothideomycetes genomes: a test case for predicting lifestyles and emergence of pathogens.</title>
        <authorList>
            <person name="Haridas S."/>
            <person name="Albert R."/>
            <person name="Binder M."/>
            <person name="Bloem J."/>
            <person name="Labutti K."/>
            <person name="Salamov A."/>
            <person name="Andreopoulos B."/>
            <person name="Baker S."/>
            <person name="Barry K."/>
            <person name="Bills G."/>
            <person name="Bluhm B."/>
            <person name="Cannon C."/>
            <person name="Castanera R."/>
            <person name="Culley D."/>
            <person name="Daum C."/>
            <person name="Ezra D."/>
            <person name="Gonzalez J."/>
            <person name="Henrissat B."/>
            <person name="Kuo A."/>
            <person name="Liang C."/>
            <person name="Lipzen A."/>
            <person name="Lutzoni F."/>
            <person name="Magnuson J."/>
            <person name="Mondo S."/>
            <person name="Nolan M."/>
            <person name="Ohm R."/>
            <person name="Pangilinan J."/>
            <person name="Park H.-J."/>
            <person name="Ramirez L."/>
            <person name="Alfaro M."/>
            <person name="Sun H."/>
            <person name="Tritt A."/>
            <person name="Yoshinaga Y."/>
            <person name="Zwiers L.-H."/>
            <person name="Turgeon B."/>
            <person name="Goodwin S."/>
            <person name="Spatafora J."/>
            <person name="Crous P."/>
            <person name="Grigoriev I."/>
        </authorList>
    </citation>
    <scope>NUCLEOTIDE SEQUENCE</scope>
    <source>
        <strain evidence="1">CBS 119925</strain>
    </source>
</reference>
<evidence type="ECO:0008006" key="3">
    <source>
        <dbReference type="Google" id="ProtNLM"/>
    </source>
</evidence>
<gene>
    <name evidence="1" type="ORF">M011DRAFT_482592</name>
</gene>
<sequence>MLGAQLSTLEVLQWQYGTEELTADELRALLKQCPRLKSLSIPVSSMGDCIEDNFLTNTFRKKIHMIGNAASPAPELCTLMIVAGVRDTRKLKSLQQTSLFQEIARTTCIGLQNYGNNIKKLALLFRDQSGGYAELHLFHLDKYGVFTRVTRLSAAERELWHNWAAVF</sequence>
<organism evidence="1 2">
    <name type="scientific">Sporormia fimetaria CBS 119925</name>
    <dbReference type="NCBI Taxonomy" id="1340428"/>
    <lineage>
        <taxon>Eukaryota</taxon>
        <taxon>Fungi</taxon>
        <taxon>Dikarya</taxon>
        <taxon>Ascomycota</taxon>
        <taxon>Pezizomycotina</taxon>
        <taxon>Dothideomycetes</taxon>
        <taxon>Pleosporomycetidae</taxon>
        <taxon>Pleosporales</taxon>
        <taxon>Sporormiaceae</taxon>
        <taxon>Sporormia</taxon>
    </lineage>
</organism>
<accession>A0A6A6VPI9</accession>
<dbReference type="EMBL" id="MU006561">
    <property type="protein sequence ID" value="KAF2751779.1"/>
    <property type="molecule type" value="Genomic_DNA"/>
</dbReference>
<dbReference type="Proteomes" id="UP000799440">
    <property type="component" value="Unassembled WGS sequence"/>
</dbReference>
<evidence type="ECO:0000313" key="2">
    <source>
        <dbReference type="Proteomes" id="UP000799440"/>
    </source>
</evidence>
<protein>
    <recommendedName>
        <fullName evidence="3">F-box domain-containing protein</fullName>
    </recommendedName>
</protein>
<dbReference type="AlphaFoldDB" id="A0A6A6VPI9"/>
<keyword evidence="2" id="KW-1185">Reference proteome</keyword>
<name>A0A6A6VPI9_9PLEO</name>
<evidence type="ECO:0000313" key="1">
    <source>
        <dbReference type="EMBL" id="KAF2751779.1"/>
    </source>
</evidence>
<proteinExistence type="predicted"/>